<dbReference type="AlphaFoldDB" id="A0AA41ZDB0"/>
<dbReference type="Gene3D" id="3.30.2310.20">
    <property type="entry name" value="RelE-like"/>
    <property type="match status" value="1"/>
</dbReference>
<name>A0AA41ZDB0_9SPHN</name>
<reference evidence="2" key="1">
    <citation type="submission" date="2022-06" db="EMBL/GenBank/DDBJ databases">
        <title>Sphingomonas sp. nov. isolated from rhizosphere soil of tomato.</title>
        <authorList>
            <person name="Dong H."/>
            <person name="Gao R."/>
        </authorList>
    </citation>
    <scope>NUCLEOTIDE SEQUENCE</scope>
    <source>
        <strain evidence="2">MMSM24</strain>
    </source>
</reference>
<evidence type="ECO:0000313" key="3">
    <source>
        <dbReference type="Proteomes" id="UP001165565"/>
    </source>
</evidence>
<evidence type="ECO:0000313" key="2">
    <source>
        <dbReference type="EMBL" id="MCW6533623.1"/>
    </source>
</evidence>
<keyword evidence="3" id="KW-1185">Reference proteome</keyword>
<accession>A0AA41ZDB0</accession>
<keyword evidence="1" id="KW-1277">Toxin-antitoxin system</keyword>
<dbReference type="InterPro" id="IPR035093">
    <property type="entry name" value="RelE/ParE_toxin_dom_sf"/>
</dbReference>
<dbReference type="Pfam" id="PF05016">
    <property type="entry name" value="ParE_toxin"/>
    <property type="match status" value="1"/>
</dbReference>
<organism evidence="2 3">
    <name type="scientific">Sphingomonas lycopersici</name>
    <dbReference type="NCBI Taxonomy" id="2951807"/>
    <lineage>
        <taxon>Bacteria</taxon>
        <taxon>Pseudomonadati</taxon>
        <taxon>Pseudomonadota</taxon>
        <taxon>Alphaproteobacteria</taxon>
        <taxon>Sphingomonadales</taxon>
        <taxon>Sphingomonadaceae</taxon>
        <taxon>Sphingomonas</taxon>
    </lineage>
</organism>
<gene>
    <name evidence="2" type="ORF">NEE01_02355</name>
</gene>
<protein>
    <submittedName>
        <fullName evidence="2">Type II toxin-antitoxin system RelE/ParE family toxin</fullName>
    </submittedName>
</protein>
<comment type="caution">
    <text evidence="2">The sequence shown here is derived from an EMBL/GenBank/DDBJ whole genome shotgun (WGS) entry which is preliminary data.</text>
</comment>
<sequence>MAGFRISAIASARLDEIFAYSRDAWGEARAEAYIRGLFDCFASIARGEAPARPVPAEFGIDGHYCRYQRHYVYWRRLSDDHIGIVTILHERMHQTDRFRDDIES</sequence>
<dbReference type="Proteomes" id="UP001165565">
    <property type="component" value="Unassembled WGS sequence"/>
</dbReference>
<proteinExistence type="predicted"/>
<evidence type="ECO:0000256" key="1">
    <source>
        <dbReference type="ARBA" id="ARBA00022649"/>
    </source>
</evidence>
<dbReference type="EMBL" id="JANFAV010000001">
    <property type="protein sequence ID" value="MCW6533623.1"/>
    <property type="molecule type" value="Genomic_DNA"/>
</dbReference>
<dbReference type="RefSeq" id="WP_265267640.1">
    <property type="nucleotide sequence ID" value="NZ_JANFAV010000001.1"/>
</dbReference>
<dbReference type="InterPro" id="IPR007712">
    <property type="entry name" value="RelE/ParE_toxin"/>
</dbReference>